<sequence>MRRPALARAFDAWVQGTVLLFDRWGFAGQRADYFEYLSVLIAATQGRLTVKNIFEQDARRYGAHTARGRLSRRWAQAYQVTGGDLYATWFGCMPQAELGLIRIAQFSGGRVFTHALGNLAEAVQLELRARRIVSSTLWSALLSLAVLLAMVLAIPWYTVPQLQQVFGAVPPEYYAGSTRFLFRFSTFVHEAWALVVISSFAGFAALLWSLPNFTGPLRETLDQCFVWRIYRNVHAVHCLALITIALARNDTASTQLRTALLMQRVGASPWLGWHLDAMLARVDAGLTGAATFDTGLLDRDLYWFFSDMAQAHGLAQGLVLLRQRLKDRVLDKVAAQAKALRWAVLLSCLTGLIAMALWHYAVIDELRRSLMFFYASQ</sequence>
<keyword evidence="1" id="KW-0472">Membrane</keyword>
<dbReference type="Proteomes" id="UP000253628">
    <property type="component" value="Unassembled WGS sequence"/>
</dbReference>
<evidence type="ECO:0000256" key="1">
    <source>
        <dbReference type="SAM" id="Phobius"/>
    </source>
</evidence>
<feature type="transmembrane region" description="Helical" evidence="1">
    <location>
        <begin position="342"/>
        <end position="363"/>
    </location>
</feature>
<dbReference type="RefSeq" id="WP_113932831.1">
    <property type="nucleotide sequence ID" value="NZ_JACCEU010000004.1"/>
</dbReference>
<dbReference type="OrthoDB" id="8630857at2"/>
<accession>A0A366HGG8</accession>
<reference evidence="2 3" key="1">
    <citation type="submission" date="2018-06" db="EMBL/GenBank/DDBJ databases">
        <title>Genomic Encyclopedia of Type Strains, Phase IV (KMG-IV): sequencing the most valuable type-strain genomes for metagenomic binning, comparative biology and taxonomic classification.</title>
        <authorList>
            <person name="Goeker M."/>
        </authorList>
    </citation>
    <scope>NUCLEOTIDE SEQUENCE [LARGE SCALE GENOMIC DNA]</scope>
    <source>
        <strain evidence="2 3">DSM 25520</strain>
    </source>
</reference>
<keyword evidence="3" id="KW-1185">Reference proteome</keyword>
<feature type="transmembrane region" description="Helical" evidence="1">
    <location>
        <begin position="137"/>
        <end position="157"/>
    </location>
</feature>
<proteinExistence type="predicted"/>
<dbReference type="EMBL" id="QNRQ01000003">
    <property type="protein sequence ID" value="RBP41093.1"/>
    <property type="molecule type" value="Genomic_DNA"/>
</dbReference>
<keyword evidence="1" id="KW-1133">Transmembrane helix</keyword>
<organism evidence="2 3">
    <name type="scientific">Eoetvoesiella caeni</name>
    <dbReference type="NCBI Taxonomy" id="645616"/>
    <lineage>
        <taxon>Bacteria</taxon>
        <taxon>Pseudomonadati</taxon>
        <taxon>Pseudomonadota</taxon>
        <taxon>Betaproteobacteria</taxon>
        <taxon>Burkholderiales</taxon>
        <taxon>Alcaligenaceae</taxon>
        <taxon>Eoetvoesiella</taxon>
    </lineage>
</organism>
<evidence type="ECO:0008006" key="4">
    <source>
        <dbReference type="Google" id="ProtNLM"/>
    </source>
</evidence>
<name>A0A366HGG8_9BURK</name>
<dbReference type="AlphaFoldDB" id="A0A366HGG8"/>
<keyword evidence="1" id="KW-0812">Transmembrane</keyword>
<evidence type="ECO:0000313" key="2">
    <source>
        <dbReference type="EMBL" id="RBP41093.1"/>
    </source>
</evidence>
<gene>
    <name evidence="2" type="ORF">DFR37_103439</name>
</gene>
<evidence type="ECO:0000313" key="3">
    <source>
        <dbReference type="Proteomes" id="UP000253628"/>
    </source>
</evidence>
<comment type="caution">
    <text evidence="2">The sequence shown here is derived from an EMBL/GenBank/DDBJ whole genome shotgun (WGS) entry which is preliminary data.</text>
</comment>
<protein>
    <recommendedName>
        <fullName evidence="4">Type II secretory pathway component PulF</fullName>
    </recommendedName>
</protein>
<feature type="transmembrane region" description="Helical" evidence="1">
    <location>
        <begin position="191"/>
        <end position="208"/>
    </location>
</feature>